<dbReference type="Pfam" id="PF26335">
    <property type="entry name" value="ARB_00930_C"/>
    <property type="match status" value="1"/>
</dbReference>
<comment type="caution">
    <text evidence="6">The sequence shown here is derived from an EMBL/GenBank/DDBJ whole genome shotgun (WGS) entry which is preliminary data.</text>
</comment>
<evidence type="ECO:0000259" key="5">
    <source>
        <dbReference type="Pfam" id="PF26335"/>
    </source>
</evidence>
<feature type="domain" description="Beta-lactamase-like ARB-00930-like C-terminal" evidence="5">
    <location>
        <begin position="441"/>
        <end position="583"/>
    </location>
</feature>
<dbReference type="InterPro" id="IPR001466">
    <property type="entry name" value="Beta-lactam-related"/>
</dbReference>
<dbReference type="Proteomes" id="UP001152607">
    <property type="component" value="Unassembled WGS sequence"/>
</dbReference>
<dbReference type="SUPFAM" id="SSF56601">
    <property type="entry name" value="beta-lactamase/transpeptidase-like"/>
    <property type="match status" value="1"/>
</dbReference>
<evidence type="ECO:0000256" key="2">
    <source>
        <dbReference type="SAM" id="MobiDB-lite"/>
    </source>
</evidence>
<dbReference type="Gene3D" id="3.40.710.10">
    <property type="entry name" value="DD-peptidase/beta-lactamase superfamily"/>
    <property type="match status" value="1"/>
</dbReference>
<evidence type="ECO:0000256" key="3">
    <source>
        <dbReference type="SAM" id="Phobius"/>
    </source>
</evidence>
<feature type="region of interest" description="Disordered" evidence="2">
    <location>
        <begin position="36"/>
        <end position="55"/>
    </location>
</feature>
<evidence type="ECO:0000313" key="7">
    <source>
        <dbReference type="Proteomes" id="UP001152607"/>
    </source>
</evidence>
<dbReference type="OrthoDB" id="10250282at2759"/>
<keyword evidence="3" id="KW-1133">Transmembrane helix</keyword>
<keyword evidence="7" id="KW-1185">Reference proteome</keyword>
<evidence type="ECO:0000256" key="1">
    <source>
        <dbReference type="ARBA" id="ARBA00038473"/>
    </source>
</evidence>
<protein>
    <recommendedName>
        <fullName evidence="8">Beta-lactamase-related domain-containing protein</fullName>
    </recommendedName>
</protein>
<dbReference type="PANTHER" id="PTHR22935">
    <property type="entry name" value="PENICILLIN-BINDING PROTEIN"/>
    <property type="match status" value="1"/>
</dbReference>
<evidence type="ECO:0000313" key="6">
    <source>
        <dbReference type="EMBL" id="CAI6339432.1"/>
    </source>
</evidence>
<proteinExistence type="inferred from homology"/>
<evidence type="ECO:0008006" key="8">
    <source>
        <dbReference type="Google" id="ProtNLM"/>
    </source>
</evidence>
<evidence type="ECO:0000259" key="4">
    <source>
        <dbReference type="Pfam" id="PF00144"/>
    </source>
</evidence>
<keyword evidence="3" id="KW-0812">Transmembrane</keyword>
<organism evidence="6 7">
    <name type="scientific">Periconia digitata</name>
    <dbReference type="NCBI Taxonomy" id="1303443"/>
    <lineage>
        <taxon>Eukaryota</taxon>
        <taxon>Fungi</taxon>
        <taxon>Dikarya</taxon>
        <taxon>Ascomycota</taxon>
        <taxon>Pezizomycotina</taxon>
        <taxon>Dothideomycetes</taxon>
        <taxon>Pleosporomycetidae</taxon>
        <taxon>Pleosporales</taxon>
        <taxon>Massarineae</taxon>
        <taxon>Periconiaceae</taxon>
        <taxon>Periconia</taxon>
    </lineage>
</organism>
<dbReference type="InterPro" id="IPR058664">
    <property type="entry name" value="ARB_00930-like_C"/>
</dbReference>
<dbReference type="Pfam" id="PF00144">
    <property type="entry name" value="Beta-lactamase"/>
    <property type="match status" value="1"/>
</dbReference>
<feature type="domain" description="Beta-lactamase-related" evidence="4">
    <location>
        <begin position="127"/>
        <end position="419"/>
    </location>
</feature>
<dbReference type="EMBL" id="CAOQHR010000009">
    <property type="protein sequence ID" value="CAI6339432.1"/>
    <property type="molecule type" value="Genomic_DNA"/>
</dbReference>
<dbReference type="InterPro" id="IPR012338">
    <property type="entry name" value="Beta-lactam/transpept-like"/>
</dbReference>
<gene>
    <name evidence="6" type="ORF">PDIGIT_LOCUS12591</name>
</gene>
<keyword evidence="3" id="KW-0472">Membrane</keyword>
<dbReference type="PANTHER" id="PTHR22935:SF95">
    <property type="entry name" value="BETA-LACTAMASE-LIKE 1-RELATED"/>
    <property type="match status" value="1"/>
</dbReference>
<reference evidence="6" key="1">
    <citation type="submission" date="2023-01" db="EMBL/GenBank/DDBJ databases">
        <authorList>
            <person name="Van Ghelder C."/>
            <person name="Rancurel C."/>
        </authorList>
    </citation>
    <scope>NUCLEOTIDE SEQUENCE</scope>
    <source>
        <strain evidence="6">CNCM I-4278</strain>
    </source>
</reference>
<name>A0A9W4UQT3_9PLEO</name>
<dbReference type="AlphaFoldDB" id="A0A9W4UQT3"/>
<dbReference type="InterPro" id="IPR051478">
    <property type="entry name" value="Beta-lactamase-like_AB/R"/>
</dbReference>
<feature type="transmembrane region" description="Helical" evidence="3">
    <location>
        <begin position="12"/>
        <end position="30"/>
    </location>
</feature>
<accession>A0A9W4UQT3</accession>
<comment type="similarity">
    <text evidence="1">Belongs to the beta-lactamase family.</text>
</comment>
<sequence>MDTSLLPSSRDGLVISLLVVPIFSLALYLAPQDHNKTSTSKWKSKSKKNKMASSPKYCPPPGYSLPLPTVANVSPLPTFISDDLVKSFPWFNTTTFAVKASIGDTPVAEYSSRPPTNTSASLPSLFNTKFRIASVSKLFTVLAVLLSKDKIGWDDSITTYVPGLDATAYKDVTISGLAGQTSGLGRQGYVGDLSFIGVSPSLLGIPPTNASLPGCDPFPGGTVCNPSEVLDMFNNPLYQPQSPESIPSYSNIAYNLLGMALESVHPNQTFAQIMKKLVFDPADMPSAGYDTPTDPTQAILPGPGDRWDYQPFANHDPTGGIWTTPTELHRFAQTLRKHKFLSPAETKRWLQPRSFTSSMLQFVGAPWETIRPTDLGVTPCRPIEVYTKLGGVGGYTAYLVLIPEFDITITINVSGNDANRAITDLFPLLVKGLTKYADEVARKQALEKYAGTYKSSEGGNSSLTLSLDNGPGLKIGEFMMNGVPVVTALATLQKIPPQVANANARLYPTSKDDGDESTETWRMHVPRPLDAMDGFAELNCATWTTLDPARFVGTPLEMMKLKVGGEKGVEIELPAWRSTLVKSG</sequence>